<dbReference type="Gene3D" id="3.40.33.10">
    <property type="entry name" value="CAP"/>
    <property type="match status" value="1"/>
</dbReference>
<feature type="domain" description="SCP" evidence="1">
    <location>
        <begin position="228"/>
        <end position="347"/>
    </location>
</feature>
<gene>
    <name evidence="2" type="ORF">FO435_05805</name>
</gene>
<protein>
    <submittedName>
        <fullName evidence="2">CAP domain-containing protein</fullName>
    </submittedName>
</protein>
<dbReference type="InterPro" id="IPR014044">
    <property type="entry name" value="CAP_dom"/>
</dbReference>
<evidence type="ECO:0000259" key="1">
    <source>
        <dbReference type="Pfam" id="PF00188"/>
    </source>
</evidence>
<evidence type="ECO:0000313" key="2">
    <source>
        <dbReference type="EMBL" id="TVV27431.1"/>
    </source>
</evidence>
<proteinExistence type="predicted"/>
<comment type="caution">
    <text evidence="2">The sequence shown here is derived from an EMBL/GenBank/DDBJ whole genome shotgun (WGS) entry which is preliminary data.</text>
</comment>
<sequence length="387" mass="42715">MERESMRVSRTLLFSAVVVAELAVGLASQPTVISAAPATAEEINNNYQTVRSTKDSLGHKIFAQQQIVAKDNADVYRILAKKSDGSFQQIASTNDKHVLKKLTHYRVLPYIQNTAALTPQQASLKTHTKLLSFVGGQLSNNLSFKTLKTLKNTLVTADAQVSIMAPIKKGQWTTTLYYHIKSDVGDDGYVSAKAVKQLTDPNQASSTSTNNTALPFNKKTALKKMTAEINALRQKNGEKKVVLNNKLRKIARYRAQQQAKMGTLDNHMGMQTAFDRNGGNTWSLSGENLQMGDTTTFGTSATDFGKNTVANWYTDNGVANFSHRKLMLSPYMNQIGVALSEKDGKIFIVTEFGSTKNINQTGIDAWNDYFKSTRETGTFNRPAHDLN</sequence>
<accession>A0A9Q8N979</accession>
<evidence type="ECO:0000313" key="3">
    <source>
        <dbReference type="Proteomes" id="UP000320012"/>
    </source>
</evidence>
<dbReference type="SUPFAM" id="SSF55797">
    <property type="entry name" value="PR-1-like"/>
    <property type="match status" value="1"/>
</dbReference>
<reference evidence="2 3" key="1">
    <citation type="submission" date="2019-07" db="EMBL/GenBank/DDBJ databases">
        <title>Genome sequence of Weissella cibaria GK1.</title>
        <authorList>
            <person name="Choi H.-J."/>
        </authorList>
    </citation>
    <scope>NUCLEOTIDE SEQUENCE [LARGE SCALE GENOMIC DNA]</scope>
    <source>
        <strain evidence="2 3">GK1</strain>
    </source>
</reference>
<dbReference type="InterPro" id="IPR035940">
    <property type="entry name" value="CAP_sf"/>
</dbReference>
<dbReference type="Pfam" id="PF00188">
    <property type="entry name" value="CAP"/>
    <property type="match status" value="1"/>
</dbReference>
<name>A0A9Q8N979_9LACO</name>
<dbReference type="PANTHER" id="PTHR31157:SF1">
    <property type="entry name" value="SCP DOMAIN-CONTAINING PROTEIN"/>
    <property type="match status" value="1"/>
</dbReference>
<dbReference type="PANTHER" id="PTHR31157">
    <property type="entry name" value="SCP DOMAIN-CONTAINING PROTEIN"/>
    <property type="match status" value="1"/>
</dbReference>
<organism evidence="2 3">
    <name type="scientific">Weissella cibaria</name>
    <dbReference type="NCBI Taxonomy" id="137591"/>
    <lineage>
        <taxon>Bacteria</taxon>
        <taxon>Bacillati</taxon>
        <taxon>Bacillota</taxon>
        <taxon>Bacilli</taxon>
        <taxon>Lactobacillales</taxon>
        <taxon>Lactobacillaceae</taxon>
        <taxon>Weissella</taxon>
    </lineage>
</organism>
<dbReference type="EMBL" id="VNHC01000002">
    <property type="protein sequence ID" value="TVV27431.1"/>
    <property type="molecule type" value="Genomic_DNA"/>
</dbReference>
<dbReference type="CDD" id="cd05379">
    <property type="entry name" value="CAP_bacterial"/>
    <property type="match status" value="1"/>
</dbReference>
<dbReference type="AlphaFoldDB" id="A0A9Q8N979"/>
<dbReference type="Proteomes" id="UP000320012">
    <property type="component" value="Unassembled WGS sequence"/>
</dbReference>